<protein>
    <submittedName>
        <fullName evidence="2">Uncharacterized protein</fullName>
    </submittedName>
</protein>
<organism evidence="2 3">
    <name type="scientific">Patiriisocius marinistellae</name>
    <dbReference type="NCBI Taxonomy" id="2494560"/>
    <lineage>
        <taxon>Bacteria</taxon>
        <taxon>Pseudomonadati</taxon>
        <taxon>Bacteroidota</taxon>
        <taxon>Flavobacteriia</taxon>
        <taxon>Flavobacteriales</taxon>
        <taxon>Flavobacteriaceae</taxon>
        <taxon>Patiriisocius</taxon>
    </lineage>
</organism>
<accession>A0A5J4FYT2</accession>
<evidence type="ECO:0000313" key="2">
    <source>
        <dbReference type="EMBL" id="GEQ85296.1"/>
    </source>
</evidence>
<gene>
    <name evidence="2" type="ORF">ULMS_08040</name>
</gene>
<evidence type="ECO:0000313" key="3">
    <source>
        <dbReference type="Proteomes" id="UP000326994"/>
    </source>
</evidence>
<dbReference type="AlphaFoldDB" id="A0A5J4FYT2"/>
<comment type="caution">
    <text evidence="2">The sequence shown here is derived from an EMBL/GenBank/DDBJ whole genome shotgun (WGS) entry which is preliminary data.</text>
</comment>
<proteinExistence type="predicted"/>
<dbReference type="RefSeq" id="WP_151893224.1">
    <property type="nucleotide sequence ID" value="NZ_BKCF01000001.1"/>
</dbReference>
<keyword evidence="1" id="KW-0732">Signal</keyword>
<name>A0A5J4FYT2_9FLAO</name>
<evidence type="ECO:0000256" key="1">
    <source>
        <dbReference type="SAM" id="SignalP"/>
    </source>
</evidence>
<dbReference type="OrthoDB" id="978006at2"/>
<sequence length="244" mass="28066">MKKSIIIVLLLCFVCGVSNAQYKWDKQFTSDLFLIDEFIKRNAKGIEFKDTASYIGTPYNNPSYLNGNVYKDGDLLATNVALRYNCIADEMEIKESLTTDDDKAKVLTKSPNIYVKIVNDIYVFVPYQGGVENGGYFRVVHEGQQMDLYEKMEKKFTPEKKAANTLVRDTPAKFKDDNAFYIVTKPGKFYQLPKSKSKKFNVFGDNKSMIKKYAKKNNLDIDIEKDLIKVMRYYEETNGSISSR</sequence>
<feature type="signal peptide" evidence="1">
    <location>
        <begin position="1"/>
        <end position="20"/>
    </location>
</feature>
<reference evidence="2 3" key="1">
    <citation type="submission" date="2019-08" db="EMBL/GenBank/DDBJ databases">
        <title>Ulvibacter marinistellae sp. nov., isolated from a starfish, Patiria pectinifera.</title>
        <authorList>
            <person name="Kawano K."/>
            <person name="Ushijima N."/>
            <person name="Kihara M."/>
            <person name="Itoh H."/>
        </authorList>
    </citation>
    <scope>NUCLEOTIDE SEQUENCE [LARGE SCALE GENOMIC DNA]</scope>
    <source>
        <strain evidence="2 3">KK4</strain>
    </source>
</reference>
<dbReference type="Proteomes" id="UP000326994">
    <property type="component" value="Unassembled WGS sequence"/>
</dbReference>
<feature type="chain" id="PRO_5023814218" evidence="1">
    <location>
        <begin position="21"/>
        <end position="244"/>
    </location>
</feature>
<keyword evidence="3" id="KW-1185">Reference proteome</keyword>
<dbReference type="EMBL" id="BKCF01000001">
    <property type="protein sequence ID" value="GEQ85296.1"/>
    <property type="molecule type" value="Genomic_DNA"/>
</dbReference>